<dbReference type="PROSITE" id="PS50157">
    <property type="entry name" value="ZINC_FINGER_C2H2_2"/>
    <property type="match status" value="6"/>
</dbReference>
<keyword evidence="6 12" id="KW-0863">Zinc-finger</keyword>
<dbReference type="AlphaFoldDB" id="A0A7R8YPE3"/>
<gene>
    <name evidence="15" type="ORF">HERILL_LOCUS3401</name>
</gene>
<evidence type="ECO:0000256" key="8">
    <source>
        <dbReference type="ARBA" id="ARBA00023015"/>
    </source>
</evidence>
<evidence type="ECO:0000259" key="14">
    <source>
        <dbReference type="PROSITE" id="PS50157"/>
    </source>
</evidence>
<keyword evidence="5" id="KW-0677">Repeat</keyword>
<evidence type="ECO:0000313" key="16">
    <source>
        <dbReference type="Proteomes" id="UP000594454"/>
    </source>
</evidence>
<evidence type="ECO:0000256" key="1">
    <source>
        <dbReference type="ARBA" id="ARBA00003767"/>
    </source>
</evidence>
<feature type="domain" description="C2H2-type" evidence="14">
    <location>
        <begin position="676"/>
        <end position="703"/>
    </location>
</feature>
<dbReference type="FunFam" id="3.30.160.60:FF:000446">
    <property type="entry name" value="Zinc finger protein"/>
    <property type="match status" value="1"/>
</dbReference>
<evidence type="ECO:0000256" key="2">
    <source>
        <dbReference type="ARBA" id="ARBA00004123"/>
    </source>
</evidence>
<evidence type="ECO:0000256" key="12">
    <source>
        <dbReference type="PROSITE-ProRule" id="PRU00042"/>
    </source>
</evidence>
<dbReference type="InterPro" id="IPR013087">
    <property type="entry name" value="Znf_C2H2_type"/>
</dbReference>
<keyword evidence="4" id="KW-0479">Metal-binding</keyword>
<dbReference type="FunFam" id="3.30.160.60:FF:000624">
    <property type="entry name" value="zinc finger protein 697"/>
    <property type="match status" value="1"/>
</dbReference>
<dbReference type="FunFam" id="3.30.160.60:FF:000188">
    <property type="entry name" value="Zinc finger protein 787"/>
    <property type="match status" value="1"/>
</dbReference>
<keyword evidence="10" id="KW-0804">Transcription</keyword>
<comment type="function">
    <text evidence="1">May be involved in transcriptional regulation.</text>
</comment>
<dbReference type="SUPFAM" id="SSF57667">
    <property type="entry name" value="beta-beta-alpha zinc fingers"/>
    <property type="match status" value="3"/>
</dbReference>
<comment type="subcellular location">
    <subcellularLocation>
        <location evidence="2">Nucleus</location>
    </subcellularLocation>
</comment>
<evidence type="ECO:0000256" key="9">
    <source>
        <dbReference type="ARBA" id="ARBA00023125"/>
    </source>
</evidence>
<dbReference type="PANTHER" id="PTHR24394:SF29">
    <property type="entry name" value="MYONEURIN"/>
    <property type="match status" value="1"/>
</dbReference>
<feature type="domain" description="C2H2-type" evidence="14">
    <location>
        <begin position="732"/>
        <end position="759"/>
    </location>
</feature>
<comment type="similarity">
    <text evidence="3">Belongs to the krueppel C2H2-type zinc-finger protein family.</text>
</comment>
<reference evidence="15 16" key="1">
    <citation type="submission" date="2020-11" db="EMBL/GenBank/DDBJ databases">
        <authorList>
            <person name="Wallbank WR R."/>
            <person name="Pardo Diaz C."/>
            <person name="Kozak K."/>
            <person name="Martin S."/>
            <person name="Jiggins C."/>
            <person name="Moest M."/>
            <person name="Warren A I."/>
            <person name="Generalovic N T."/>
            <person name="Byers J.R.P. K."/>
            <person name="Montejo-Kovacevich G."/>
            <person name="Yen C E."/>
        </authorList>
    </citation>
    <scope>NUCLEOTIDE SEQUENCE [LARGE SCALE GENOMIC DNA]</scope>
</reference>
<keyword evidence="7" id="KW-0862">Zinc</keyword>
<dbReference type="Gene3D" id="3.30.160.60">
    <property type="entry name" value="Classic Zinc Finger"/>
    <property type="match status" value="6"/>
</dbReference>
<feature type="compositionally biased region" description="Acidic residues" evidence="13">
    <location>
        <begin position="565"/>
        <end position="583"/>
    </location>
</feature>
<dbReference type="Pfam" id="PF00096">
    <property type="entry name" value="zf-C2H2"/>
    <property type="match status" value="5"/>
</dbReference>
<dbReference type="FunCoup" id="A0A7R8YPE3">
    <property type="interactions" value="563"/>
</dbReference>
<evidence type="ECO:0000256" key="5">
    <source>
        <dbReference type="ARBA" id="ARBA00022737"/>
    </source>
</evidence>
<dbReference type="GO" id="GO:0000981">
    <property type="term" value="F:DNA-binding transcription factor activity, RNA polymerase II-specific"/>
    <property type="evidence" value="ECO:0007669"/>
    <property type="project" value="TreeGrafter"/>
</dbReference>
<feature type="compositionally biased region" description="Basic residues" evidence="13">
    <location>
        <begin position="546"/>
        <end position="560"/>
    </location>
</feature>
<dbReference type="FunFam" id="3.30.160.60:FF:000028">
    <property type="entry name" value="zinc finger protein 90 homolog"/>
    <property type="match status" value="1"/>
</dbReference>
<dbReference type="InParanoid" id="A0A7R8YPE3"/>
<evidence type="ECO:0000256" key="3">
    <source>
        <dbReference type="ARBA" id="ARBA00006991"/>
    </source>
</evidence>
<sequence>MDNQMNRQMLEHFEITNGEHDQEIGKITSLNAMRGIENGSLHFITVPRDQEYIDHTLLNPEYIAQFPNGFIVDFIPNGEGEQQTQQIIADAVNADLAFQGGGSGNDDQDRRLTAALLQLVNKPCHIKIGNETQVIVSNKDLTLSGHDKTEQISHHNFSAVTNQQQQVLQSETINDSHFKIYQQQKPAHVQTPPQANPPLPPLTPIRRLARQRKNSVVSASSDIQIFQVNEINMDEEIDNRQRPLTKKSLPHKKRISKKLKNIDRIEAAPPPIRQTVIYQDIQQNPIQEVENQFIPPQQQFSCQLCAIVCTSQLEFFAHLKGHYEPQSVVTNVSSMPTKDSISNEENLVLNHSNEADNIEFTDFSKSAMDDKLEQQNEVTLKNHNVQDTSQDMTSHRDELRIDEVEFSDTEDMLEGIRGVVDKVQESVGNDSNDGNDWYSSNSLNGNIVYKSDENNQNLNSSVDNFSMFFKNNLDKGGDNQEIILPVEDNVQKLTPDGTHIIPQEAYEVSEEAATIVDDQDTMPTESEIDTMLIENHSAEDNSQKLLPKRTNRVRKPKPKPKPIDDEFSESDLLDDDGLSGDDDEKYKKQRRKCTQCDKVFNSSNAFKYHELSHTGERPHQCDICGKSFFAQSALKVHMRLHSGAKPYECEICKRAFRQWGDLKYHTISIHTNERNFQCEFCGKAFARRYSLVIHRRIHTSERNYKCEFCPKSFRASSYLQNHRKVHTGEKPYACSICGKKFRVSGDLKRHTNIHGREKKKKGGEGVTASSSKTDISKKVILKPTNEQIIQFMPKPSTSSSVDMQQIKAEPNILMDLSLLHDDLNPTTHQSLVKIEQAVQANGATNNGTIIYSDGAVEIFKTEVVDRY</sequence>
<evidence type="ECO:0000256" key="4">
    <source>
        <dbReference type="ARBA" id="ARBA00022723"/>
    </source>
</evidence>
<dbReference type="SMART" id="SM00355">
    <property type="entry name" value="ZnF_C2H2"/>
    <property type="match status" value="7"/>
</dbReference>
<keyword evidence="9" id="KW-0238">DNA-binding</keyword>
<feature type="domain" description="C2H2-type" evidence="14">
    <location>
        <begin position="591"/>
        <end position="618"/>
    </location>
</feature>
<feature type="region of interest" description="Disordered" evidence="13">
    <location>
        <begin position="534"/>
        <end position="586"/>
    </location>
</feature>
<evidence type="ECO:0000256" key="6">
    <source>
        <dbReference type="ARBA" id="ARBA00022771"/>
    </source>
</evidence>
<dbReference type="InterPro" id="IPR036236">
    <property type="entry name" value="Znf_C2H2_sf"/>
</dbReference>
<dbReference type="FunFam" id="3.30.160.60:FF:000966">
    <property type="entry name" value="ZFP90 zinc finger protein"/>
    <property type="match status" value="1"/>
</dbReference>
<organism evidence="15 16">
    <name type="scientific">Hermetia illucens</name>
    <name type="common">Black soldier fly</name>
    <dbReference type="NCBI Taxonomy" id="343691"/>
    <lineage>
        <taxon>Eukaryota</taxon>
        <taxon>Metazoa</taxon>
        <taxon>Ecdysozoa</taxon>
        <taxon>Arthropoda</taxon>
        <taxon>Hexapoda</taxon>
        <taxon>Insecta</taxon>
        <taxon>Pterygota</taxon>
        <taxon>Neoptera</taxon>
        <taxon>Endopterygota</taxon>
        <taxon>Diptera</taxon>
        <taxon>Brachycera</taxon>
        <taxon>Stratiomyomorpha</taxon>
        <taxon>Stratiomyidae</taxon>
        <taxon>Hermetiinae</taxon>
        <taxon>Hermetia</taxon>
    </lineage>
</organism>
<evidence type="ECO:0000256" key="13">
    <source>
        <dbReference type="SAM" id="MobiDB-lite"/>
    </source>
</evidence>
<feature type="domain" description="C2H2-type" evidence="14">
    <location>
        <begin position="647"/>
        <end position="675"/>
    </location>
</feature>
<evidence type="ECO:0000256" key="10">
    <source>
        <dbReference type="ARBA" id="ARBA00023163"/>
    </source>
</evidence>
<dbReference type="PROSITE" id="PS00028">
    <property type="entry name" value="ZINC_FINGER_C2H2_1"/>
    <property type="match status" value="7"/>
</dbReference>
<name>A0A7R8YPE3_HERIL</name>
<keyword evidence="16" id="KW-1185">Reference proteome</keyword>
<keyword evidence="11" id="KW-0539">Nucleus</keyword>
<dbReference type="OMA" id="ETINDSH"/>
<dbReference type="GO" id="GO:0008270">
    <property type="term" value="F:zinc ion binding"/>
    <property type="evidence" value="ECO:0007669"/>
    <property type="project" value="UniProtKB-KW"/>
</dbReference>
<evidence type="ECO:0000256" key="11">
    <source>
        <dbReference type="ARBA" id="ARBA00023242"/>
    </source>
</evidence>
<keyword evidence="8" id="KW-0805">Transcription regulation</keyword>
<dbReference type="EMBL" id="LR899009">
    <property type="protein sequence ID" value="CAD7080236.1"/>
    <property type="molecule type" value="Genomic_DNA"/>
</dbReference>
<accession>A0A7R8YPE3</accession>
<protein>
    <recommendedName>
        <fullName evidence="14">C2H2-type domain-containing protein</fullName>
    </recommendedName>
</protein>
<dbReference type="Pfam" id="PF12874">
    <property type="entry name" value="zf-met"/>
    <property type="match status" value="1"/>
</dbReference>
<dbReference type="PANTHER" id="PTHR24394">
    <property type="entry name" value="ZINC FINGER PROTEIN"/>
    <property type="match status" value="1"/>
</dbReference>
<dbReference type="GO" id="GO:0005634">
    <property type="term" value="C:nucleus"/>
    <property type="evidence" value="ECO:0007669"/>
    <property type="project" value="UniProtKB-SubCell"/>
</dbReference>
<feature type="domain" description="C2H2-type" evidence="14">
    <location>
        <begin position="619"/>
        <end position="646"/>
    </location>
</feature>
<proteinExistence type="inferred from homology"/>
<dbReference type="GO" id="GO:0003677">
    <property type="term" value="F:DNA binding"/>
    <property type="evidence" value="ECO:0007669"/>
    <property type="project" value="UniProtKB-KW"/>
</dbReference>
<dbReference type="OrthoDB" id="6077919at2759"/>
<evidence type="ECO:0000313" key="15">
    <source>
        <dbReference type="EMBL" id="CAD7080236.1"/>
    </source>
</evidence>
<feature type="domain" description="C2H2-type" evidence="14">
    <location>
        <begin position="704"/>
        <end position="731"/>
    </location>
</feature>
<evidence type="ECO:0000256" key="7">
    <source>
        <dbReference type="ARBA" id="ARBA00022833"/>
    </source>
</evidence>
<dbReference type="Proteomes" id="UP000594454">
    <property type="component" value="Chromosome 1"/>
</dbReference>